<dbReference type="Proteomes" id="UP000838763">
    <property type="component" value="Unassembled WGS sequence"/>
</dbReference>
<accession>A0A9P1MGC0</accession>
<proteinExistence type="predicted"/>
<evidence type="ECO:0000313" key="4">
    <source>
        <dbReference type="Proteomes" id="UP000838763"/>
    </source>
</evidence>
<reference evidence="3" key="1">
    <citation type="submission" date="2022-11" db="EMBL/GenBank/DDBJ databases">
        <authorList>
            <person name="Scott C."/>
            <person name="Bruce N."/>
        </authorList>
    </citation>
    <scope>NUCLEOTIDE SEQUENCE</scope>
</reference>
<gene>
    <name evidence="3" type="ORF">PPNO1_LOCUS9253</name>
</gene>
<evidence type="ECO:0000256" key="1">
    <source>
        <dbReference type="SAM" id="Coils"/>
    </source>
</evidence>
<dbReference type="EMBL" id="CALLCH030000020">
    <property type="protein sequence ID" value="CAI4219703.1"/>
    <property type="molecule type" value="Genomic_DNA"/>
</dbReference>
<sequence>MFPPIEASVLENNPEFAKLYATLTTSILNPDGTTKADPRQRAGRQSKSGPPPPLLRTYTKTLIALIHALESKHSSPSRSLQLRAAHLSLASRSADLTAQLNLLLLHSNTVYPPELAEYGIGVEGDEAEAKERTLREMARVYKSMKEEAKDVKGDLERLRGR</sequence>
<evidence type="ECO:0000256" key="2">
    <source>
        <dbReference type="SAM" id="MobiDB-lite"/>
    </source>
</evidence>
<keyword evidence="1" id="KW-0175">Coiled coil</keyword>
<feature type="region of interest" description="Disordered" evidence="2">
    <location>
        <begin position="28"/>
        <end position="54"/>
    </location>
</feature>
<dbReference type="OrthoDB" id="66964at2759"/>
<comment type="caution">
    <text evidence="3">The sequence shown here is derived from an EMBL/GenBank/DDBJ whole genome shotgun (WGS) entry which is preliminary data.</text>
</comment>
<organism evidence="3 4">
    <name type="scientific">Parascedosporium putredinis</name>
    <dbReference type="NCBI Taxonomy" id="1442378"/>
    <lineage>
        <taxon>Eukaryota</taxon>
        <taxon>Fungi</taxon>
        <taxon>Dikarya</taxon>
        <taxon>Ascomycota</taxon>
        <taxon>Pezizomycotina</taxon>
        <taxon>Sordariomycetes</taxon>
        <taxon>Hypocreomycetidae</taxon>
        <taxon>Microascales</taxon>
        <taxon>Microascaceae</taxon>
        <taxon>Parascedosporium</taxon>
    </lineage>
</organism>
<name>A0A9P1MGC0_9PEZI</name>
<feature type="coiled-coil region" evidence="1">
    <location>
        <begin position="127"/>
        <end position="161"/>
    </location>
</feature>
<protein>
    <submittedName>
        <fullName evidence="3">Uncharacterized protein</fullName>
    </submittedName>
</protein>
<evidence type="ECO:0000313" key="3">
    <source>
        <dbReference type="EMBL" id="CAI4219703.1"/>
    </source>
</evidence>
<keyword evidence="4" id="KW-1185">Reference proteome</keyword>
<dbReference type="AlphaFoldDB" id="A0A9P1MGC0"/>